<evidence type="ECO:0000313" key="5">
    <source>
        <dbReference type="EMBL" id="NWY65356.1"/>
    </source>
</evidence>
<reference evidence="5 6" key="1">
    <citation type="submission" date="2019-09" db="EMBL/GenBank/DDBJ databases">
        <title>Bird 10,000 Genomes (B10K) Project - Family phase.</title>
        <authorList>
            <person name="Zhang G."/>
        </authorList>
    </citation>
    <scope>NUCLEOTIDE SEQUENCE [LARGE SCALE GENOMIC DNA]</scope>
    <source>
        <strain evidence="5">OUT-0015</strain>
        <tissue evidence="5">Blood</tissue>
    </source>
</reference>
<evidence type="ECO:0000256" key="1">
    <source>
        <dbReference type="ARBA" id="ARBA00004496"/>
    </source>
</evidence>
<dbReference type="AlphaFoldDB" id="A0A7K7G710"/>
<gene>
    <name evidence="5" type="primary">Lrrc14_1</name>
    <name evidence="5" type="ORF">ERIRUB_R14570</name>
</gene>
<sequence>MDSLVFLCARHVVAQRPLPALPADLYPVLFQAAFLDGRPLVLRDFVASWPFPVLNFQKLVGHLELLQEHDCQLCEAVIQAVVSQLWRELEEPGHNFSLRMLDMTQLLDSVTGCTTTGMNVCSSTEIFARACVEVSTNEREFQRHGPERFERRSGAGTSVVPRQAPGVDIHTDLFVDEMSYDIVCDALQSGATSSLRLKCRKFTAMNIRAAEIVTLLESLDPSFLRRVVLFYNSLELTGLLMILPHLLRFPDLCSLKVQCNDVDVQHLTPESQMTIHNVARQLGMLPSLRELSLEYNQLSGNLCQILCNLQAPLESLELAFCSLLPADLIFLSQSIHAPALKRLDLSGHDFSQGLLEPLQLLLMETSASLLHLDLMDCCMADSHLDVLLPTLLRCSHLRVLRLHGNPLSTAAVKDLLQRTLELPDLHLVVYPYPMDCFKPQPPNSGWDFIKDKELFAAAKAEFSQILVNSRRTDLIWTDNLDGHEDLDFSL</sequence>
<protein>
    <submittedName>
        <fullName evidence="5">LRC14 protein</fullName>
    </submittedName>
</protein>
<dbReference type="Proteomes" id="UP000529965">
    <property type="component" value="Unassembled WGS sequence"/>
</dbReference>
<dbReference type="InterPro" id="IPR050694">
    <property type="entry name" value="LRRC14/PRAME"/>
</dbReference>
<name>A0A7K7G710_ERIRU</name>
<keyword evidence="4" id="KW-0677">Repeat</keyword>
<proteinExistence type="predicted"/>
<dbReference type="PANTHER" id="PTHR14224:SF9">
    <property type="entry name" value="LEUCINE-RICH REPEAT-CONTAINING PROTEIN 14"/>
    <property type="match status" value="1"/>
</dbReference>
<evidence type="ECO:0000313" key="6">
    <source>
        <dbReference type="Proteomes" id="UP000529965"/>
    </source>
</evidence>
<dbReference type="Gene3D" id="3.80.10.10">
    <property type="entry name" value="Ribonuclease Inhibitor"/>
    <property type="match status" value="1"/>
</dbReference>
<evidence type="ECO:0000256" key="2">
    <source>
        <dbReference type="ARBA" id="ARBA00022490"/>
    </source>
</evidence>
<dbReference type="GO" id="GO:0005737">
    <property type="term" value="C:cytoplasm"/>
    <property type="evidence" value="ECO:0007669"/>
    <property type="project" value="UniProtKB-SubCell"/>
</dbReference>
<evidence type="ECO:0000256" key="3">
    <source>
        <dbReference type="ARBA" id="ARBA00022614"/>
    </source>
</evidence>
<comment type="subcellular location">
    <subcellularLocation>
        <location evidence="1">Cytoplasm</location>
    </subcellularLocation>
</comment>
<dbReference type="EMBL" id="VZSK01000247">
    <property type="protein sequence ID" value="NWY65356.1"/>
    <property type="molecule type" value="Genomic_DNA"/>
</dbReference>
<feature type="non-terminal residue" evidence="5">
    <location>
        <position position="1"/>
    </location>
</feature>
<comment type="caution">
    <text evidence="5">The sequence shown here is derived from an EMBL/GenBank/DDBJ whole genome shotgun (WGS) entry which is preliminary data.</text>
</comment>
<organism evidence="5 6">
    <name type="scientific">Erithacus rubecula</name>
    <name type="common">European robin</name>
    <dbReference type="NCBI Taxonomy" id="37610"/>
    <lineage>
        <taxon>Eukaryota</taxon>
        <taxon>Metazoa</taxon>
        <taxon>Chordata</taxon>
        <taxon>Craniata</taxon>
        <taxon>Vertebrata</taxon>
        <taxon>Euteleostomi</taxon>
        <taxon>Archelosauria</taxon>
        <taxon>Archosauria</taxon>
        <taxon>Dinosauria</taxon>
        <taxon>Saurischia</taxon>
        <taxon>Theropoda</taxon>
        <taxon>Coelurosauria</taxon>
        <taxon>Aves</taxon>
        <taxon>Neognathae</taxon>
        <taxon>Neoaves</taxon>
        <taxon>Telluraves</taxon>
        <taxon>Australaves</taxon>
        <taxon>Passeriformes</taxon>
        <taxon>Turdidae</taxon>
        <taxon>Erithacus</taxon>
    </lineage>
</organism>
<keyword evidence="2" id="KW-0963">Cytoplasm</keyword>
<keyword evidence="6" id="KW-1185">Reference proteome</keyword>
<feature type="non-terminal residue" evidence="5">
    <location>
        <position position="490"/>
    </location>
</feature>
<dbReference type="PANTHER" id="PTHR14224">
    <property type="entry name" value="SIMILAR TO PREFERENTIALLY EXPRESSED ANTIGEN IN MELANOMA-LIKE 3"/>
    <property type="match status" value="1"/>
</dbReference>
<dbReference type="InterPro" id="IPR032675">
    <property type="entry name" value="LRR_dom_sf"/>
</dbReference>
<accession>A0A7K7G710</accession>
<keyword evidence="3" id="KW-0433">Leucine-rich repeat</keyword>
<dbReference type="SUPFAM" id="SSF52047">
    <property type="entry name" value="RNI-like"/>
    <property type="match status" value="1"/>
</dbReference>
<evidence type="ECO:0000256" key="4">
    <source>
        <dbReference type="ARBA" id="ARBA00022737"/>
    </source>
</evidence>